<evidence type="ECO:0000259" key="10">
    <source>
        <dbReference type="PROSITE" id="PS51935"/>
    </source>
</evidence>
<name>A0A2N3LDF1_9BACI</name>
<evidence type="ECO:0000256" key="3">
    <source>
        <dbReference type="ARBA" id="ARBA00022729"/>
    </source>
</evidence>
<feature type="domain" description="LysM" evidence="9">
    <location>
        <begin position="165"/>
        <end position="208"/>
    </location>
</feature>
<feature type="domain" description="LysM" evidence="9">
    <location>
        <begin position="92"/>
        <end position="135"/>
    </location>
</feature>
<dbReference type="GO" id="GO:0008234">
    <property type="term" value="F:cysteine-type peptidase activity"/>
    <property type="evidence" value="ECO:0007669"/>
    <property type="project" value="UniProtKB-KW"/>
</dbReference>
<keyword evidence="4" id="KW-0677">Repeat</keyword>
<dbReference type="OrthoDB" id="9813368at2"/>
<gene>
    <name evidence="11" type="ORF">CWO92_23190</name>
</gene>
<keyword evidence="2" id="KW-0645">Protease</keyword>
<dbReference type="Proteomes" id="UP000233440">
    <property type="component" value="Unassembled WGS sequence"/>
</dbReference>
<dbReference type="InterPro" id="IPR036779">
    <property type="entry name" value="LysM_dom_sf"/>
</dbReference>
<keyword evidence="6" id="KW-0788">Thiol protease</keyword>
<evidence type="ECO:0000256" key="6">
    <source>
        <dbReference type="ARBA" id="ARBA00022807"/>
    </source>
</evidence>
<dbReference type="SUPFAM" id="SSF54106">
    <property type="entry name" value="LysM domain"/>
    <property type="match status" value="3"/>
</dbReference>
<evidence type="ECO:0000256" key="5">
    <source>
        <dbReference type="ARBA" id="ARBA00022801"/>
    </source>
</evidence>
<proteinExistence type="inferred from homology"/>
<sequence length="358" mass="38473">MKKTIVSVAATTIIASTFTSQAFASTYKVKKGDSLWGIANKYDTTINQLKEWNHLKTDLIFPNQVLTISNKNVKVSASSSKVTPVKTVNSQKTYTVVSGDTLSGIAKKFNISLSNLRAWNNIKTDLIYPGDVLKVSSTSTNSVQPPKNTSSSSKSVNASSASSQGTYTVKSGDTLSGIGLKFNLSVAELKKLNALSSDLIYIGQKLTVNSTKVSSSTTSSSNNLTAGTQVGTSNGLSATKVINAATKLLGVPYAWGGSNLSGFDCSGFIYYVYNQVGVKLPRTSSVGYYSRSFYVNSPKPGDLVFFSDTYQKGISHLGIYLGNNQFIHAGDNGVEISSLSNSYWKEHFDGFKRLYEAI</sequence>
<feature type="domain" description="LysM" evidence="9">
    <location>
        <begin position="25"/>
        <end position="68"/>
    </location>
</feature>
<feature type="chain" id="PRO_5014742627" evidence="8">
    <location>
        <begin position="25"/>
        <end position="358"/>
    </location>
</feature>
<dbReference type="Gene3D" id="3.10.350.10">
    <property type="entry name" value="LysM domain"/>
    <property type="match status" value="3"/>
</dbReference>
<dbReference type="Pfam" id="PF00877">
    <property type="entry name" value="NLPC_P60"/>
    <property type="match status" value="1"/>
</dbReference>
<protein>
    <submittedName>
        <fullName evidence="11">Peptidoglycan endopeptidase</fullName>
    </submittedName>
</protein>
<keyword evidence="3 8" id="KW-0732">Signal</keyword>
<evidence type="ECO:0000259" key="9">
    <source>
        <dbReference type="PROSITE" id="PS51782"/>
    </source>
</evidence>
<dbReference type="RefSeq" id="WP_101356569.1">
    <property type="nucleotide sequence ID" value="NZ_PIQO01000032.1"/>
</dbReference>
<feature type="compositionally biased region" description="Low complexity" evidence="7">
    <location>
        <begin position="147"/>
        <end position="163"/>
    </location>
</feature>
<dbReference type="InterPro" id="IPR000064">
    <property type="entry name" value="NLP_P60_dom"/>
</dbReference>
<feature type="compositionally biased region" description="Polar residues" evidence="7">
    <location>
        <begin position="137"/>
        <end position="146"/>
    </location>
</feature>
<evidence type="ECO:0000256" key="2">
    <source>
        <dbReference type="ARBA" id="ARBA00022670"/>
    </source>
</evidence>
<keyword evidence="5" id="KW-0378">Hydrolase</keyword>
<reference evidence="11 12" key="1">
    <citation type="submission" date="2017-11" db="EMBL/GenBank/DDBJ databases">
        <title>Bacillus camelliae sp. nov., isolated from pu'er tea.</title>
        <authorList>
            <person name="Niu L."/>
        </authorList>
    </citation>
    <scope>NUCLEOTIDE SEQUENCE [LARGE SCALE GENOMIC DNA]</scope>
    <source>
        <strain evidence="11 12">7578-1</strain>
    </source>
</reference>
<dbReference type="AlphaFoldDB" id="A0A2N3LDF1"/>
<dbReference type="PANTHER" id="PTHR47053">
    <property type="entry name" value="MUREIN DD-ENDOPEPTIDASE MEPH-RELATED"/>
    <property type="match status" value="1"/>
</dbReference>
<feature type="signal peptide" evidence="8">
    <location>
        <begin position="1"/>
        <end position="24"/>
    </location>
</feature>
<dbReference type="PROSITE" id="PS51782">
    <property type="entry name" value="LYSM"/>
    <property type="match status" value="3"/>
</dbReference>
<comment type="caution">
    <text evidence="11">The sequence shown here is derived from an EMBL/GenBank/DDBJ whole genome shotgun (WGS) entry which is preliminary data.</text>
</comment>
<dbReference type="PROSITE" id="PS51935">
    <property type="entry name" value="NLPC_P60"/>
    <property type="match status" value="1"/>
</dbReference>
<accession>A0A2N3LDF1</accession>
<dbReference type="InterPro" id="IPR038765">
    <property type="entry name" value="Papain-like_cys_pep_sf"/>
</dbReference>
<evidence type="ECO:0000313" key="11">
    <source>
        <dbReference type="EMBL" id="PKR82648.1"/>
    </source>
</evidence>
<dbReference type="PANTHER" id="PTHR47053:SF1">
    <property type="entry name" value="MUREIN DD-ENDOPEPTIDASE MEPH-RELATED"/>
    <property type="match status" value="1"/>
</dbReference>
<dbReference type="Gene3D" id="3.90.1720.10">
    <property type="entry name" value="endopeptidase domain like (from Nostoc punctiforme)"/>
    <property type="match status" value="1"/>
</dbReference>
<dbReference type="SMART" id="SM00257">
    <property type="entry name" value="LysM"/>
    <property type="match status" value="3"/>
</dbReference>
<evidence type="ECO:0000313" key="12">
    <source>
        <dbReference type="Proteomes" id="UP000233440"/>
    </source>
</evidence>
<feature type="region of interest" description="Disordered" evidence="7">
    <location>
        <begin position="137"/>
        <end position="167"/>
    </location>
</feature>
<dbReference type="GO" id="GO:0006508">
    <property type="term" value="P:proteolysis"/>
    <property type="evidence" value="ECO:0007669"/>
    <property type="project" value="UniProtKB-KW"/>
</dbReference>
<dbReference type="SUPFAM" id="SSF54001">
    <property type="entry name" value="Cysteine proteinases"/>
    <property type="match status" value="1"/>
</dbReference>
<evidence type="ECO:0000256" key="1">
    <source>
        <dbReference type="ARBA" id="ARBA00007074"/>
    </source>
</evidence>
<comment type="similarity">
    <text evidence="1">Belongs to the peptidase C40 family.</text>
</comment>
<evidence type="ECO:0000256" key="8">
    <source>
        <dbReference type="SAM" id="SignalP"/>
    </source>
</evidence>
<keyword evidence="12" id="KW-1185">Reference proteome</keyword>
<evidence type="ECO:0000256" key="7">
    <source>
        <dbReference type="SAM" id="MobiDB-lite"/>
    </source>
</evidence>
<dbReference type="EMBL" id="PIQO01000032">
    <property type="protein sequence ID" value="PKR82648.1"/>
    <property type="molecule type" value="Genomic_DNA"/>
</dbReference>
<evidence type="ECO:0000256" key="4">
    <source>
        <dbReference type="ARBA" id="ARBA00022737"/>
    </source>
</evidence>
<dbReference type="InterPro" id="IPR051202">
    <property type="entry name" value="Peptidase_C40"/>
</dbReference>
<dbReference type="InterPro" id="IPR018392">
    <property type="entry name" value="LysM"/>
</dbReference>
<organism evidence="11 12">
    <name type="scientific">Heyndrickxia camelliae</name>
    <dbReference type="NCBI Taxonomy" id="1707093"/>
    <lineage>
        <taxon>Bacteria</taxon>
        <taxon>Bacillati</taxon>
        <taxon>Bacillota</taxon>
        <taxon>Bacilli</taxon>
        <taxon>Bacillales</taxon>
        <taxon>Bacillaceae</taxon>
        <taxon>Heyndrickxia</taxon>
    </lineage>
</organism>
<dbReference type="CDD" id="cd00118">
    <property type="entry name" value="LysM"/>
    <property type="match status" value="3"/>
</dbReference>
<feature type="domain" description="NlpC/P60" evidence="10">
    <location>
        <begin position="235"/>
        <end position="355"/>
    </location>
</feature>
<dbReference type="Pfam" id="PF01476">
    <property type="entry name" value="LysM"/>
    <property type="match status" value="3"/>
</dbReference>